<keyword evidence="1" id="KW-0472">Membrane</keyword>
<name>A0A381VXS4_9ZZZZ</name>
<reference evidence="3" key="1">
    <citation type="submission" date="2018-05" db="EMBL/GenBank/DDBJ databases">
        <authorList>
            <person name="Lanie J.A."/>
            <person name="Ng W.-L."/>
            <person name="Kazmierczak K.M."/>
            <person name="Andrzejewski T.M."/>
            <person name="Davidsen T.M."/>
            <person name="Wayne K.J."/>
            <person name="Tettelin H."/>
            <person name="Glass J.I."/>
            <person name="Rusch D."/>
            <person name="Podicherti R."/>
            <person name="Tsui H.-C.T."/>
            <person name="Winkler M.E."/>
        </authorList>
    </citation>
    <scope>NUCLEOTIDE SEQUENCE</scope>
</reference>
<keyword evidence="1" id="KW-1133">Transmembrane helix</keyword>
<feature type="domain" description="J" evidence="2">
    <location>
        <begin position="112"/>
        <end position="168"/>
    </location>
</feature>
<dbReference type="SMART" id="SM00271">
    <property type="entry name" value="DnaJ"/>
    <property type="match status" value="1"/>
</dbReference>
<feature type="transmembrane region" description="Helical" evidence="1">
    <location>
        <begin position="32"/>
        <end position="55"/>
    </location>
</feature>
<dbReference type="Gene3D" id="1.10.287.110">
    <property type="entry name" value="DnaJ domain"/>
    <property type="match status" value="1"/>
</dbReference>
<dbReference type="EMBL" id="UINC01009975">
    <property type="protein sequence ID" value="SVA44558.1"/>
    <property type="molecule type" value="Genomic_DNA"/>
</dbReference>
<feature type="transmembrane region" description="Helical" evidence="1">
    <location>
        <begin position="61"/>
        <end position="85"/>
    </location>
</feature>
<organism evidence="3">
    <name type="scientific">marine metagenome</name>
    <dbReference type="NCBI Taxonomy" id="408172"/>
    <lineage>
        <taxon>unclassified sequences</taxon>
        <taxon>metagenomes</taxon>
        <taxon>ecological metagenomes</taxon>
    </lineage>
</organism>
<dbReference type="AlphaFoldDB" id="A0A381VXS4"/>
<proteinExistence type="predicted"/>
<evidence type="ECO:0000259" key="2">
    <source>
        <dbReference type="PROSITE" id="PS50076"/>
    </source>
</evidence>
<dbReference type="InterPro" id="IPR001623">
    <property type="entry name" value="DnaJ_domain"/>
</dbReference>
<dbReference type="PROSITE" id="PS50076">
    <property type="entry name" value="DNAJ_2"/>
    <property type="match status" value="1"/>
</dbReference>
<sequence>MNIIFYSLLIFGFSYLILKLIANVSSKKLSRFVRFFIFLFSATLALLFAFGGRFLLSLPLILLSLGVLKLKGLTLYQIIALYRLIQTLRMSGRFSFRQNYHSSNHSSLSLDEAYKILNLDKNNNITKEDVQNAHKKIQKKIHPDVSPETSRLSTIVNEARDIILKNIS</sequence>
<gene>
    <name evidence="3" type="ORF">METZ01_LOCUS97412</name>
</gene>
<protein>
    <recommendedName>
        <fullName evidence="2">J domain-containing protein</fullName>
    </recommendedName>
</protein>
<evidence type="ECO:0000313" key="3">
    <source>
        <dbReference type="EMBL" id="SVA44558.1"/>
    </source>
</evidence>
<dbReference type="SUPFAM" id="SSF46565">
    <property type="entry name" value="Chaperone J-domain"/>
    <property type="match status" value="1"/>
</dbReference>
<evidence type="ECO:0000256" key="1">
    <source>
        <dbReference type="SAM" id="Phobius"/>
    </source>
</evidence>
<dbReference type="InterPro" id="IPR036869">
    <property type="entry name" value="J_dom_sf"/>
</dbReference>
<keyword evidence="1" id="KW-0812">Transmembrane</keyword>
<accession>A0A381VXS4</accession>
<feature type="transmembrane region" description="Helical" evidence="1">
    <location>
        <begin position="6"/>
        <end position="25"/>
    </location>
</feature>